<reference evidence="2" key="1">
    <citation type="submission" date="2021-02" db="EMBL/GenBank/DDBJ databases">
        <authorList>
            <person name="Nowell W R."/>
        </authorList>
    </citation>
    <scope>NUCLEOTIDE SEQUENCE</scope>
</reference>
<evidence type="ECO:0000259" key="1">
    <source>
        <dbReference type="PROSITE" id="PS50994"/>
    </source>
</evidence>
<dbReference type="Gene3D" id="3.30.420.10">
    <property type="entry name" value="Ribonuclease H-like superfamily/Ribonuclease H"/>
    <property type="match status" value="1"/>
</dbReference>
<dbReference type="PANTHER" id="PTHR37984:SF15">
    <property type="entry name" value="INTEGRASE CATALYTIC DOMAIN-CONTAINING PROTEIN"/>
    <property type="match status" value="1"/>
</dbReference>
<dbReference type="InterPro" id="IPR050951">
    <property type="entry name" value="Retrovirus_Pol_polyprotein"/>
</dbReference>
<dbReference type="GO" id="GO:0015074">
    <property type="term" value="P:DNA integration"/>
    <property type="evidence" value="ECO:0007669"/>
    <property type="project" value="InterPro"/>
</dbReference>
<name>A0A8S2E5S7_9BILA</name>
<protein>
    <recommendedName>
        <fullName evidence="1">Integrase catalytic domain-containing protein</fullName>
    </recommendedName>
</protein>
<dbReference type="GO" id="GO:0003676">
    <property type="term" value="F:nucleic acid binding"/>
    <property type="evidence" value="ECO:0007669"/>
    <property type="project" value="InterPro"/>
</dbReference>
<accession>A0A8S2E5S7</accession>
<evidence type="ECO:0000313" key="4">
    <source>
        <dbReference type="Proteomes" id="UP000677228"/>
    </source>
</evidence>
<dbReference type="EMBL" id="CAJOBA010016809">
    <property type="protein sequence ID" value="CAF3892861.1"/>
    <property type="molecule type" value="Genomic_DNA"/>
</dbReference>
<sequence>MRTRPDVISNDLVFQRILNCTDHFSKFSWAFALQNKSAAEVAKCLRGLFSVFGSPRLLHSDNGREFVASVIDELKVLLPGMCFMRGRPRHPQSQGYVERANGVLTVAFGKWMSDEGSNHWSDGLLLVVYEINTRVSSATKLTPYEVMYAQKLRCDQKFWKLVKENGIIDEE</sequence>
<feature type="domain" description="Integrase catalytic" evidence="1">
    <location>
        <begin position="1"/>
        <end position="151"/>
    </location>
</feature>
<dbReference type="PANTHER" id="PTHR37984">
    <property type="entry name" value="PROTEIN CBG26694"/>
    <property type="match status" value="1"/>
</dbReference>
<evidence type="ECO:0000313" key="2">
    <source>
        <dbReference type="EMBL" id="CAF1119825.1"/>
    </source>
</evidence>
<dbReference type="Pfam" id="PF00665">
    <property type="entry name" value="rve"/>
    <property type="match status" value="1"/>
</dbReference>
<dbReference type="InterPro" id="IPR001584">
    <property type="entry name" value="Integrase_cat-core"/>
</dbReference>
<gene>
    <name evidence="2" type="ORF">OVA965_LOCUS20126</name>
    <name evidence="3" type="ORF">TMI583_LOCUS20410</name>
</gene>
<evidence type="ECO:0000313" key="3">
    <source>
        <dbReference type="EMBL" id="CAF3892861.1"/>
    </source>
</evidence>
<dbReference type="Proteomes" id="UP000682733">
    <property type="component" value="Unassembled WGS sequence"/>
</dbReference>
<organism evidence="2 4">
    <name type="scientific">Didymodactylos carnosus</name>
    <dbReference type="NCBI Taxonomy" id="1234261"/>
    <lineage>
        <taxon>Eukaryota</taxon>
        <taxon>Metazoa</taxon>
        <taxon>Spiralia</taxon>
        <taxon>Gnathifera</taxon>
        <taxon>Rotifera</taxon>
        <taxon>Eurotatoria</taxon>
        <taxon>Bdelloidea</taxon>
        <taxon>Philodinida</taxon>
        <taxon>Philodinidae</taxon>
        <taxon>Didymodactylos</taxon>
    </lineage>
</organism>
<dbReference type="AlphaFoldDB" id="A0A8S2E5S7"/>
<dbReference type="InterPro" id="IPR012337">
    <property type="entry name" value="RNaseH-like_sf"/>
</dbReference>
<comment type="caution">
    <text evidence="2">The sequence shown here is derived from an EMBL/GenBank/DDBJ whole genome shotgun (WGS) entry which is preliminary data.</text>
</comment>
<dbReference type="PROSITE" id="PS50994">
    <property type="entry name" value="INTEGRASE"/>
    <property type="match status" value="1"/>
</dbReference>
<dbReference type="SUPFAM" id="SSF53098">
    <property type="entry name" value="Ribonuclease H-like"/>
    <property type="match status" value="1"/>
</dbReference>
<dbReference type="EMBL" id="CAJNOK010010599">
    <property type="protein sequence ID" value="CAF1119825.1"/>
    <property type="molecule type" value="Genomic_DNA"/>
</dbReference>
<proteinExistence type="predicted"/>
<dbReference type="Proteomes" id="UP000677228">
    <property type="component" value="Unassembled WGS sequence"/>
</dbReference>
<dbReference type="InterPro" id="IPR036397">
    <property type="entry name" value="RNaseH_sf"/>
</dbReference>